<dbReference type="EMBL" id="PXXK01000013">
    <property type="protein sequence ID" value="RFN54938.1"/>
    <property type="molecule type" value="Genomic_DNA"/>
</dbReference>
<dbReference type="InterPro" id="IPR050529">
    <property type="entry name" value="CYP450_sterol_14alpha_dmase"/>
</dbReference>
<dbReference type="PANTHER" id="PTHR24304">
    <property type="entry name" value="CYTOCHROME P450 FAMILY 7"/>
    <property type="match status" value="1"/>
</dbReference>
<reference evidence="9 10" key="1">
    <citation type="journal article" date="2018" name="PLoS Pathog.">
        <title>Evolution of structural diversity of trichothecenes, a family of toxins produced by plant pathogenic and entomopathogenic fungi.</title>
        <authorList>
            <person name="Proctor R.H."/>
            <person name="McCormick S.P."/>
            <person name="Kim H.S."/>
            <person name="Cardoza R.E."/>
            <person name="Stanley A.M."/>
            <person name="Lindo L."/>
            <person name="Kelly A."/>
            <person name="Brown D.W."/>
            <person name="Lee T."/>
            <person name="Vaughan M.M."/>
            <person name="Alexander N.J."/>
            <person name="Busman M."/>
            <person name="Gutierrez S."/>
        </authorList>
    </citation>
    <scope>NUCLEOTIDE SEQUENCE [LARGE SCALE GENOMIC DNA]</scope>
    <source>
        <strain evidence="9 10">NRRL 13405</strain>
    </source>
</reference>
<dbReference type="InterPro" id="IPR036396">
    <property type="entry name" value="Cyt_P450_sf"/>
</dbReference>
<keyword evidence="8" id="KW-0732">Signal</keyword>
<dbReference type="InterPro" id="IPR002403">
    <property type="entry name" value="Cyt_P450_E_grp-IV"/>
</dbReference>
<gene>
    <name evidence="9" type="ORF">FIE12Z_785</name>
</gene>
<dbReference type="CDD" id="cd11040">
    <property type="entry name" value="CYP7_CYP8-like"/>
    <property type="match status" value="1"/>
</dbReference>
<evidence type="ECO:0000256" key="4">
    <source>
        <dbReference type="ARBA" id="ARBA00022723"/>
    </source>
</evidence>
<evidence type="ECO:0000256" key="3">
    <source>
        <dbReference type="ARBA" id="ARBA00022617"/>
    </source>
</evidence>
<evidence type="ECO:0000256" key="2">
    <source>
        <dbReference type="ARBA" id="ARBA00010617"/>
    </source>
</evidence>
<dbReference type="STRING" id="2594813.A0A395N481"/>
<accession>A0A395N481</accession>
<evidence type="ECO:0000256" key="5">
    <source>
        <dbReference type="ARBA" id="ARBA00023004"/>
    </source>
</evidence>
<name>A0A395N481_9HYPO</name>
<feature type="chain" id="PRO_5017333173" evidence="8">
    <location>
        <begin position="23"/>
        <end position="887"/>
    </location>
</feature>
<dbReference type="InterPro" id="IPR001128">
    <property type="entry name" value="Cyt_P450"/>
</dbReference>
<dbReference type="Pfam" id="PF00067">
    <property type="entry name" value="p450"/>
    <property type="match status" value="1"/>
</dbReference>
<dbReference type="Gene3D" id="1.10.630.10">
    <property type="entry name" value="Cytochrome P450"/>
    <property type="match status" value="1"/>
</dbReference>
<sequence length="887" mass="99316">MVAIKSALTLLALGAHAALAVSDVICSSELGTKSIQSNKIPRATTTVSERITIVKKFIRKVNVVVVARPYTTTETTTVQTTVISTADPDVKTATSHVTETQTEIEDRSHTAFSTTIISTTTIKYNTQTIPAPPGFTKIRDSPDYVKRADIPNAIPFLPAGRAGAPEQYVQRIRCTKKVPVTSTKYTTTTIQGPRKTIRKTNSRLVSTTETVTETEYPDDVTTTVTETSSPTVTEYNDVTSTSTMTESVTVETQLPVELYLACSEENIISTANGGKALFYRNTIGITYDTLAITGMANAYECCAACMKNPKCLSSITAVSNSANCYHYSLLNNTGSQSRLVKILILPFLITYIFTVLGNKGYGDATAVREPPRVPYWIPFVGNTIGFAYDTERFLASVLSKFGKVPLRLFVGAEPMYFIPHGQAIIDLFKSSRYLTTKTFGIMTVRDAFGLPEHDVAIYANDDSGIDVKPAPGYEHVEQMMRFHFVSHRDMHNLMTGSTLNAMVAKFVEVYSKHIDEDSMFEQDEWVEVDDLYGWLKNRLLRAAVVALCGEKFLEISPSFLEEFWEFDYHLPNLFRRLPRWMIPKSYRARDRIQESIFRVQEWGRQNLDFADEELLSKDWTPEFGARLMSKRQEMFKNIGVTPRGAAALDLGLIWGFNANAIPAAMWMLLDTLLDKDLTDRLISEMEPCFNDKSLSFDKDRLCSGPLLNAIYLETLRLRVAAPVGRSSTVPNLKFGKWQMKQGVGMLSTSWFGSRDPDFWNTGHNDEHPTDSFWAERFLQYDDDPTSGPVKTTGRTQKVERGGRKAHITTEGTQGYFFPYGGGMKMCPGRFFAKEELMASVAVVLRAYEIELVDREAAAKVGPNMDYFPFGTIPPKGKVAARIRRRKL</sequence>
<dbReference type="GO" id="GO:0016705">
    <property type="term" value="F:oxidoreductase activity, acting on paired donors, with incorporation or reduction of molecular oxygen"/>
    <property type="evidence" value="ECO:0007669"/>
    <property type="project" value="InterPro"/>
</dbReference>
<dbReference type="GO" id="GO:0020037">
    <property type="term" value="F:heme binding"/>
    <property type="evidence" value="ECO:0007669"/>
    <property type="project" value="InterPro"/>
</dbReference>
<protein>
    <submittedName>
        <fullName evidence="9">7-alpha-hydroxycholest-4-en-3-one 12-alpha-hydroxylase</fullName>
    </submittedName>
</protein>
<keyword evidence="4 7" id="KW-0479">Metal-binding</keyword>
<keyword evidence="6" id="KW-0560">Oxidoreductase</keyword>
<organism evidence="9 10">
    <name type="scientific">Fusarium flagelliforme</name>
    <dbReference type="NCBI Taxonomy" id="2675880"/>
    <lineage>
        <taxon>Eukaryota</taxon>
        <taxon>Fungi</taxon>
        <taxon>Dikarya</taxon>
        <taxon>Ascomycota</taxon>
        <taxon>Pezizomycotina</taxon>
        <taxon>Sordariomycetes</taxon>
        <taxon>Hypocreomycetidae</taxon>
        <taxon>Hypocreales</taxon>
        <taxon>Nectriaceae</taxon>
        <taxon>Fusarium</taxon>
        <taxon>Fusarium incarnatum-equiseti species complex</taxon>
    </lineage>
</organism>
<evidence type="ECO:0000313" key="10">
    <source>
        <dbReference type="Proteomes" id="UP000265631"/>
    </source>
</evidence>
<comment type="similarity">
    <text evidence="2">Belongs to the cytochrome P450 family.</text>
</comment>
<evidence type="ECO:0000256" key="1">
    <source>
        <dbReference type="ARBA" id="ARBA00001971"/>
    </source>
</evidence>
<feature type="signal peptide" evidence="8">
    <location>
        <begin position="1"/>
        <end position="22"/>
    </location>
</feature>
<evidence type="ECO:0000256" key="7">
    <source>
        <dbReference type="PIRSR" id="PIRSR602403-1"/>
    </source>
</evidence>
<proteinExistence type="inferred from homology"/>
<keyword evidence="5 7" id="KW-0408">Iron</keyword>
<feature type="binding site" description="axial binding residue" evidence="7">
    <location>
        <position position="826"/>
    </location>
    <ligand>
        <name>heme</name>
        <dbReference type="ChEBI" id="CHEBI:30413"/>
    </ligand>
    <ligandPart>
        <name>Fe</name>
        <dbReference type="ChEBI" id="CHEBI:18248"/>
    </ligandPart>
</feature>
<comment type="cofactor">
    <cofactor evidence="1 7">
        <name>heme</name>
        <dbReference type="ChEBI" id="CHEBI:30413"/>
    </cofactor>
</comment>
<dbReference type="Proteomes" id="UP000265631">
    <property type="component" value="Unassembled WGS sequence"/>
</dbReference>
<keyword evidence="10" id="KW-1185">Reference proteome</keyword>
<dbReference type="PANTHER" id="PTHR24304:SF2">
    <property type="entry name" value="24-HYDROXYCHOLESTEROL 7-ALPHA-HYDROXYLASE"/>
    <property type="match status" value="1"/>
</dbReference>
<evidence type="ECO:0000313" key="9">
    <source>
        <dbReference type="EMBL" id="RFN54938.1"/>
    </source>
</evidence>
<dbReference type="GO" id="GO:0005506">
    <property type="term" value="F:iron ion binding"/>
    <property type="evidence" value="ECO:0007669"/>
    <property type="project" value="InterPro"/>
</dbReference>
<dbReference type="SUPFAM" id="SSF48264">
    <property type="entry name" value="Cytochrome P450"/>
    <property type="match status" value="1"/>
</dbReference>
<keyword evidence="6" id="KW-0503">Monooxygenase</keyword>
<dbReference type="GO" id="GO:0008395">
    <property type="term" value="F:steroid hydroxylase activity"/>
    <property type="evidence" value="ECO:0007669"/>
    <property type="project" value="TreeGrafter"/>
</dbReference>
<comment type="caution">
    <text evidence="9">The sequence shown here is derived from an EMBL/GenBank/DDBJ whole genome shotgun (WGS) entry which is preliminary data.</text>
</comment>
<dbReference type="AlphaFoldDB" id="A0A395N481"/>
<dbReference type="PRINTS" id="PR00465">
    <property type="entry name" value="EP450IV"/>
</dbReference>
<keyword evidence="3 7" id="KW-0349">Heme</keyword>
<evidence type="ECO:0000256" key="6">
    <source>
        <dbReference type="ARBA" id="ARBA00023033"/>
    </source>
</evidence>
<evidence type="ECO:0000256" key="8">
    <source>
        <dbReference type="SAM" id="SignalP"/>
    </source>
</evidence>